<evidence type="ECO:0000259" key="4">
    <source>
        <dbReference type="PROSITE" id="PS50056"/>
    </source>
</evidence>
<dbReference type="Pfam" id="PF05706">
    <property type="entry name" value="CDKN3"/>
    <property type="match status" value="1"/>
</dbReference>
<evidence type="ECO:0000256" key="2">
    <source>
        <dbReference type="ARBA" id="ARBA00022801"/>
    </source>
</evidence>
<accession>A0A7S3L959</accession>
<dbReference type="AlphaFoldDB" id="A0A7S3L959"/>
<evidence type="ECO:0000256" key="1">
    <source>
        <dbReference type="ARBA" id="ARBA00013064"/>
    </source>
</evidence>
<reference evidence="5" key="1">
    <citation type="submission" date="2021-01" db="EMBL/GenBank/DDBJ databases">
        <authorList>
            <person name="Corre E."/>
            <person name="Pelletier E."/>
            <person name="Niang G."/>
            <person name="Scheremetjew M."/>
            <person name="Finn R."/>
            <person name="Kale V."/>
            <person name="Holt S."/>
            <person name="Cochrane G."/>
            <person name="Meng A."/>
            <person name="Brown T."/>
            <person name="Cohen L."/>
        </authorList>
    </citation>
    <scope>NUCLEOTIDE SEQUENCE</scope>
    <source>
        <strain evidence="5">CCMP127</strain>
    </source>
</reference>
<evidence type="ECO:0000313" key="5">
    <source>
        <dbReference type="EMBL" id="CAE0411467.1"/>
    </source>
</evidence>
<dbReference type="InterPro" id="IPR000387">
    <property type="entry name" value="Tyr_Pase_dom"/>
</dbReference>
<evidence type="ECO:0000256" key="3">
    <source>
        <dbReference type="ARBA" id="ARBA00022912"/>
    </source>
</evidence>
<organism evidence="5">
    <name type="scientific">Amphora coffeiformis</name>
    <dbReference type="NCBI Taxonomy" id="265554"/>
    <lineage>
        <taxon>Eukaryota</taxon>
        <taxon>Sar</taxon>
        <taxon>Stramenopiles</taxon>
        <taxon>Ochrophyta</taxon>
        <taxon>Bacillariophyta</taxon>
        <taxon>Bacillariophyceae</taxon>
        <taxon>Bacillariophycidae</taxon>
        <taxon>Thalassiophysales</taxon>
        <taxon>Catenulaceae</taxon>
        <taxon>Amphora</taxon>
    </lineage>
</organism>
<dbReference type="GO" id="GO:0004725">
    <property type="term" value="F:protein tyrosine phosphatase activity"/>
    <property type="evidence" value="ECO:0007669"/>
    <property type="project" value="UniProtKB-EC"/>
</dbReference>
<name>A0A7S3L959_9STRA</name>
<sequence>MSVDSNLASYDGTTHVETQRRPETFYNFGPASSRDEIVFTCERPGADPEGGGKIPTTAVVQEWATFMKSKGIQRVLVLLSDGELGDYEEPGLLQCYTDLGFQVYRNPMGVEGSAPNAAKLLKEAERANEKVVAHCTHGKGRSGRVAAGWLIMRYGLSPQEATREAVQTAVQFGMERMGDAKLLEEWLNR</sequence>
<dbReference type="EC" id="3.1.3.48" evidence="1"/>
<keyword evidence="2" id="KW-0378">Hydrolase</keyword>
<dbReference type="SUPFAM" id="SSF52799">
    <property type="entry name" value="(Phosphotyrosine protein) phosphatases II"/>
    <property type="match status" value="1"/>
</dbReference>
<keyword evidence="3" id="KW-0904">Protein phosphatase</keyword>
<dbReference type="EMBL" id="HBIM01010533">
    <property type="protein sequence ID" value="CAE0411467.1"/>
    <property type="molecule type" value="Transcribed_RNA"/>
</dbReference>
<proteinExistence type="predicted"/>
<dbReference type="PROSITE" id="PS50056">
    <property type="entry name" value="TYR_PHOSPHATASE_2"/>
    <property type="match status" value="1"/>
</dbReference>
<dbReference type="InterPro" id="IPR029021">
    <property type="entry name" value="Prot-tyrosine_phosphatase-like"/>
</dbReference>
<dbReference type="InterPro" id="IPR022778">
    <property type="entry name" value="CDKN3"/>
</dbReference>
<gene>
    <name evidence="5" type="ORF">ACOF00016_LOCUS8799</name>
</gene>
<feature type="domain" description="Tyrosine specific protein phosphatases" evidence="4">
    <location>
        <begin position="115"/>
        <end position="187"/>
    </location>
</feature>
<protein>
    <recommendedName>
        <fullName evidence="1">protein-tyrosine-phosphatase</fullName>
        <ecNumber evidence="1">3.1.3.48</ecNumber>
    </recommendedName>
</protein>
<dbReference type="Gene3D" id="3.90.190.10">
    <property type="entry name" value="Protein tyrosine phosphatase superfamily"/>
    <property type="match status" value="1"/>
</dbReference>